<dbReference type="GO" id="GO:0071555">
    <property type="term" value="P:cell wall organization"/>
    <property type="evidence" value="ECO:0007669"/>
    <property type="project" value="UniProtKB-KW"/>
</dbReference>
<dbReference type="Pfam" id="PF00912">
    <property type="entry name" value="Transgly"/>
    <property type="match status" value="1"/>
</dbReference>
<evidence type="ECO:0000256" key="22">
    <source>
        <dbReference type="ARBA" id="ARBA00049902"/>
    </source>
</evidence>
<dbReference type="SMART" id="SM00316">
    <property type="entry name" value="S1"/>
    <property type="match status" value="1"/>
</dbReference>
<keyword evidence="6" id="KW-0121">Carboxypeptidase</keyword>
<keyword evidence="5" id="KW-0997">Cell inner membrane</keyword>
<keyword evidence="8" id="KW-0328">Glycosyltransferase</keyword>
<evidence type="ECO:0000256" key="20">
    <source>
        <dbReference type="ARBA" id="ARBA00034000"/>
    </source>
</evidence>
<keyword evidence="10" id="KW-0812">Transmembrane</keyword>
<dbReference type="InterPro" id="IPR012340">
    <property type="entry name" value="NA-bd_OB-fold"/>
</dbReference>
<keyword evidence="19" id="KW-0961">Cell wall biogenesis/degradation</keyword>
<keyword evidence="17" id="KW-0046">Antibiotic resistance</keyword>
<dbReference type="InterPro" id="IPR001460">
    <property type="entry name" value="PCN-bd_Tpept"/>
</dbReference>
<dbReference type="Pfam" id="PF00905">
    <property type="entry name" value="Transpeptidase"/>
    <property type="match status" value="1"/>
</dbReference>
<dbReference type="FunFam" id="1.10.3810.10:FF:000003">
    <property type="entry name" value="Penicillin-binding protein 1a"/>
    <property type="match status" value="1"/>
</dbReference>
<keyword evidence="14" id="KW-0573">Peptidoglycan synthesis</keyword>
<evidence type="ECO:0000256" key="17">
    <source>
        <dbReference type="ARBA" id="ARBA00023251"/>
    </source>
</evidence>
<dbReference type="PROSITE" id="PS50126">
    <property type="entry name" value="S1"/>
    <property type="match status" value="1"/>
</dbReference>
<feature type="non-terminal residue" evidence="24">
    <location>
        <position position="704"/>
    </location>
</feature>
<evidence type="ECO:0000256" key="16">
    <source>
        <dbReference type="ARBA" id="ARBA00023136"/>
    </source>
</evidence>
<evidence type="ECO:0000256" key="1">
    <source>
        <dbReference type="ARBA" id="ARBA00004249"/>
    </source>
</evidence>
<evidence type="ECO:0000256" key="3">
    <source>
        <dbReference type="ARBA" id="ARBA00018638"/>
    </source>
</evidence>
<keyword evidence="12" id="KW-0133">Cell shape</keyword>
<evidence type="ECO:0000256" key="6">
    <source>
        <dbReference type="ARBA" id="ARBA00022645"/>
    </source>
</evidence>
<evidence type="ECO:0000313" key="24">
    <source>
        <dbReference type="EMBL" id="SVB13436.1"/>
    </source>
</evidence>
<gene>
    <name evidence="24" type="ORF">METZ01_LOCUS166290</name>
</gene>
<evidence type="ECO:0000256" key="19">
    <source>
        <dbReference type="ARBA" id="ARBA00023316"/>
    </source>
</evidence>
<comment type="catalytic activity">
    <reaction evidence="22">
        <text>[GlcNAc-(1-&gt;4)-Mur2Ac(oyl-L-Ala-gamma-D-Glu-L-Lys-D-Ala-D-Ala)](n)-di-trans,octa-cis-undecaprenyl diphosphate + beta-D-GlcNAc-(1-&gt;4)-Mur2Ac(oyl-L-Ala-gamma-D-Glu-L-Lys-D-Ala-D-Ala)-di-trans,octa-cis-undecaprenyl diphosphate = [GlcNAc-(1-&gt;4)-Mur2Ac(oyl-L-Ala-gamma-D-Glu-L-Lys-D-Ala-D-Ala)](n+1)-di-trans,octa-cis-undecaprenyl diphosphate + di-trans,octa-cis-undecaprenyl diphosphate + H(+)</text>
        <dbReference type="Rhea" id="RHEA:23708"/>
        <dbReference type="Rhea" id="RHEA-COMP:9602"/>
        <dbReference type="Rhea" id="RHEA-COMP:9603"/>
        <dbReference type="ChEBI" id="CHEBI:15378"/>
        <dbReference type="ChEBI" id="CHEBI:58405"/>
        <dbReference type="ChEBI" id="CHEBI:60033"/>
        <dbReference type="ChEBI" id="CHEBI:78435"/>
        <dbReference type="EC" id="2.4.99.28"/>
    </reaction>
</comment>
<comment type="catalytic activity">
    <reaction evidence="20">
        <text>Preferential cleavage: (Ac)2-L-Lys-D-Ala-|-D-Ala. Also transpeptidation of peptidyl-alanyl moieties that are N-acyl substituents of D-alanine.</text>
        <dbReference type="EC" id="3.4.16.4"/>
    </reaction>
</comment>
<evidence type="ECO:0000256" key="4">
    <source>
        <dbReference type="ARBA" id="ARBA00022475"/>
    </source>
</evidence>
<organism evidence="24">
    <name type="scientific">marine metagenome</name>
    <dbReference type="NCBI Taxonomy" id="408172"/>
    <lineage>
        <taxon>unclassified sequences</taxon>
        <taxon>metagenomes</taxon>
        <taxon>ecological metagenomes</taxon>
    </lineage>
</organism>
<dbReference type="Gene3D" id="3.40.710.10">
    <property type="entry name" value="DD-peptidase/beta-lactamase superfamily"/>
    <property type="match status" value="2"/>
</dbReference>
<dbReference type="InterPro" id="IPR031376">
    <property type="entry name" value="PCB_OB"/>
</dbReference>
<evidence type="ECO:0000256" key="9">
    <source>
        <dbReference type="ARBA" id="ARBA00022679"/>
    </source>
</evidence>
<keyword evidence="9" id="KW-0808">Transferase</keyword>
<evidence type="ECO:0000256" key="7">
    <source>
        <dbReference type="ARBA" id="ARBA00022670"/>
    </source>
</evidence>
<keyword evidence="13" id="KW-0735">Signal-anchor</keyword>
<dbReference type="GO" id="GO:0009002">
    <property type="term" value="F:serine-type D-Ala-D-Ala carboxypeptidase activity"/>
    <property type="evidence" value="ECO:0007669"/>
    <property type="project" value="UniProtKB-EC"/>
</dbReference>
<dbReference type="GO" id="GO:0006508">
    <property type="term" value="P:proteolysis"/>
    <property type="evidence" value="ECO:0007669"/>
    <property type="project" value="UniProtKB-KW"/>
</dbReference>
<keyword evidence="7" id="KW-0645">Protease</keyword>
<dbReference type="GO" id="GO:0005886">
    <property type="term" value="C:plasma membrane"/>
    <property type="evidence" value="ECO:0007669"/>
    <property type="project" value="UniProtKB-SubCell"/>
</dbReference>
<feature type="non-terminal residue" evidence="24">
    <location>
        <position position="1"/>
    </location>
</feature>
<evidence type="ECO:0000256" key="8">
    <source>
        <dbReference type="ARBA" id="ARBA00022676"/>
    </source>
</evidence>
<dbReference type="SUPFAM" id="SSF56601">
    <property type="entry name" value="beta-lactamase/transpeptidase-like"/>
    <property type="match status" value="1"/>
</dbReference>
<dbReference type="GO" id="GO:0003676">
    <property type="term" value="F:nucleic acid binding"/>
    <property type="evidence" value="ECO:0007669"/>
    <property type="project" value="InterPro"/>
</dbReference>
<dbReference type="InterPro" id="IPR001264">
    <property type="entry name" value="Glyco_trans_51"/>
</dbReference>
<dbReference type="InterPro" id="IPR023346">
    <property type="entry name" value="Lysozyme-like_dom_sf"/>
</dbReference>
<keyword evidence="15" id="KW-1133">Transmembrane helix</keyword>
<evidence type="ECO:0000256" key="13">
    <source>
        <dbReference type="ARBA" id="ARBA00022968"/>
    </source>
</evidence>
<dbReference type="InterPro" id="IPR036950">
    <property type="entry name" value="PBP_transglycosylase"/>
</dbReference>
<dbReference type="InterPro" id="IPR050396">
    <property type="entry name" value="Glycosyltr_51/Transpeptidase"/>
</dbReference>
<dbReference type="SUPFAM" id="SSF53955">
    <property type="entry name" value="Lysozyme-like"/>
    <property type="match status" value="1"/>
</dbReference>
<dbReference type="SUPFAM" id="SSF50249">
    <property type="entry name" value="Nucleic acid-binding proteins"/>
    <property type="match status" value="1"/>
</dbReference>
<dbReference type="AlphaFoldDB" id="A0A382BHZ5"/>
<dbReference type="EC" id="3.4.16.4" evidence="2"/>
<dbReference type="GO" id="GO:0030288">
    <property type="term" value="C:outer membrane-bounded periplasmic space"/>
    <property type="evidence" value="ECO:0007669"/>
    <property type="project" value="TreeGrafter"/>
</dbReference>
<keyword evidence="11" id="KW-0378">Hydrolase</keyword>
<feature type="domain" description="S1 motif" evidence="23">
    <location>
        <begin position="288"/>
        <end position="368"/>
    </location>
</feature>
<comment type="subcellular location">
    <subcellularLocation>
        <location evidence="1">Cell inner membrane</location>
        <topology evidence="1">Single-pass type II membrane protein</topology>
    </subcellularLocation>
</comment>
<accession>A0A382BHZ5</accession>
<name>A0A382BHZ5_9ZZZZ</name>
<keyword evidence="18" id="KW-0511">Multifunctional enzyme</keyword>
<dbReference type="InterPro" id="IPR012338">
    <property type="entry name" value="Beta-lactam/transpept-like"/>
</dbReference>
<dbReference type="EMBL" id="UINC01029907">
    <property type="protein sequence ID" value="SVB13436.1"/>
    <property type="molecule type" value="Genomic_DNA"/>
</dbReference>
<dbReference type="Gene3D" id="2.40.50.140">
    <property type="entry name" value="Nucleic acid-binding proteins"/>
    <property type="match status" value="1"/>
</dbReference>
<dbReference type="InterPro" id="IPR003029">
    <property type="entry name" value="S1_domain"/>
</dbReference>
<evidence type="ECO:0000256" key="5">
    <source>
        <dbReference type="ARBA" id="ARBA00022519"/>
    </source>
</evidence>
<evidence type="ECO:0000256" key="10">
    <source>
        <dbReference type="ARBA" id="ARBA00022692"/>
    </source>
</evidence>
<dbReference type="Pfam" id="PF17092">
    <property type="entry name" value="PCB_OB"/>
    <property type="match status" value="1"/>
</dbReference>
<keyword evidence="4" id="KW-1003">Cell membrane</keyword>
<proteinExistence type="predicted"/>
<protein>
    <recommendedName>
        <fullName evidence="3">Penicillin-binding protein 1A</fullName>
        <ecNumber evidence="21">2.4.99.28</ecNumber>
        <ecNumber evidence="2">3.4.16.4</ecNumber>
    </recommendedName>
</protein>
<dbReference type="GO" id="GO:0008360">
    <property type="term" value="P:regulation of cell shape"/>
    <property type="evidence" value="ECO:0007669"/>
    <property type="project" value="UniProtKB-KW"/>
</dbReference>
<dbReference type="GO" id="GO:0009252">
    <property type="term" value="P:peptidoglycan biosynthetic process"/>
    <property type="evidence" value="ECO:0007669"/>
    <property type="project" value="UniProtKB-KW"/>
</dbReference>
<dbReference type="GO" id="GO:0046677">
    <property type="term" value="P:response to antibiotic"/>
    <property type="evidence" value="ECO:0007669"/>
    <property type="project" value="UniProtKB-KW"/>
</dbReference>
<evidence type="ECO:0000259" key="23">
    <source>
        <dbReference type="PROSITE" id="PS50126"/>
    </source>
</evidence>
<dbReference type="PANTHER" id="PTHR32282">
    <property type="entry name" value="BINDING PROTEIN TRANSPEPTIDASE, PUTATIVE-RELATED"/>
    <property type="match status" value="1"/>
</dbReference>
<keyword evidence="16" id="KW-0472">Membrane</keyword>
<reference evidence="24" key="1">
    <citation type="submission" date="2018-05" db="EMBL/GenBank/DDBJ databases">
        <authorList>
            <person name="Lanie J.A."/>
            <person name="Ng W.-L."/>
            <person name="Kazmierczak K.M."/>
            <person name="Andrzejewski T.M."/>
            <person name="Davidsen T.M."/>
            <person name="Wayne K.J."/>
            <person name="Tettelin H."/>
            <person name="Glass J.I."/>
            <person name="Rusch D."/>
            <person name="Podicherti R."/>
            <person name="Tsui H.-C.T."/>
            <person name="Winkler M.E."/>
        </authorList>
    </citation>
    <scope>NUCLEOTIDE SEQUENCE</scope>
</reference>
<dbReference type="Gene3D" id="1.10.3810.10">
    <property type="entry name" value="Biosynthetic peptidoglycan transglycosylase-like"/>
    <property type="match status" value="1"/>
</dbReference>
<dbReference type="NCBIfam" id="TIGR02074">
    <property type="entry name" value="PBP_1a_fam"/>
    <property type="match status" value="1"/>
</dbReference>
<evidence type="ECO:0000256" key="18">
    <source>
        <dbReference type="ARBA" id="ARBA00023268"/>
    </source>
</evidence>
<evidence type="ECO:0000256" key="11">
    <source>
        <dbReference type="ARBA" id="ARBA00022801"/>
    </source>
</evidence>
<dbReference type="EC" id="2.4.99.28" evidence="21"/>
<sequence length="704" mass="78874">EKRILVPLNKIPVQLKQAALAVEDANFYRHMGIDPRAIFRAFLTNMRAGHVVEGGSTITQQLSKTLFLSRERSLIRKIKEAILSVRMELVFTKDEILEMYLNQIYYGHGSYGVEAAARTYFGKNVENLTLDEVALIAGLPKSPNNYSPYRNPKRARSRRNHVIRRMAQEGFVKRNEAQQAMKKQFKLGEVTNMLNKAPYFVEYIRQQLMTMYGRNKVYKSGLKVYTTLNLEKQIIAQIATKKNLHIADKRYGYRGPLGTMDISLPETVLQENLREINNYTKGVLPKAGTIIKGLVKSVEREYLTVLIGQGEGIIELKDMNWAREPNVKVDGRWARINRVDKTLHPGDKIMVKVLGVHESGSVWSLSLEQEPDVESALISIEPDTGNIKAMIGGYNFSKSQFNRAIQAVRQPGSAFKPIVYATAISKGFSPASIIIDSPIIFKEKDHSFDKWKPVNFEKKFYGPTPLRKALAHSRNIVTVKLLQKIGTRSVIQMAKSLGINSRLENNLSIGLGSSGVTLHELVSAYSAFANRGIRVESQGIRYIENRNGETLFEENQNKTQPITSGVAQIVTSLLQSVVQEGTAKKVRSLGRPTAGKTGTTNNYIDAWFLGFTPKLLTGVWVGKDNVEPLGKNETGSRTAIPIWLEYMKNALAHTPIHNFPVTPETVFAKINPDTGSLTNSEDSKGFFEIFSQDNLPNGQNNPTE</sequence>
<dbReference type="GO" id="GO:0008955">
    <property type="term" value="F:peptidoglycan glycosyltransferase activity"/>
    <property type="evidence" value="ECO:0007669"/>
    <property type="project" value="UniProtKB-EC"/>
</dbReference>
<dbReference type="GO" id="GO:0008658">
    <property type="term" value="F:penicillin binding"/>
    <property type="evidence" value="ECO:0007669"/>
    <property type="project" value="InterPro"/>
</dbReference>
<dbReference type="PANTHER" id="PTHR32282:SF27">
    <property type="entry name" value="PENICILLIN-BINDING PROTEIN 1A"/>
    <property type="match status" value="1"/>
</dbReference>
<evidence type="ECO:0000256" key="14">
    <source>
        <dbReference type="ARBA" id="ARBA00022984"/>
    </source>
</evidence>
<evidence type="ECO:0000256" key="21">
    <source>
        <dbReference type="ARBA" id="ARBA00044770"/>
    </source>
</evidence>
<evidence type="ECO:0000256" key="12">
    <source>
        <dbReference type="ARBA" id="ARBA00022960"/>
    </source>
</evidence>
<evidence type="ECO:0000256" key="15">
    <source>
        <dbReference type="ARBA" id="ARBA00022989"/>
    </source>
</evidence>
<evidence type="ECO:0000256" key="2">
    <source>
        <dbReference type="ARBA" id="ARBA00012448"/>
    </source>
</evidence>